<evidence type="ECO:0000256" key="1">
    <source>
        <dbReference type="ARBA" id="ARBA00001917"/>
    </source>
</evidence>
<proteinExistence type="predicted"/>
<evidence type="ECO:0000313" key="4">
    <source>
        <dbReference type="EMBL" id="ASP37595.1"/>
    </source>
</evidence>
<feature type="domain" description="NADPH-dependent FMN reductase-like" evidence="3">
    <location>
        <begin position="1"/>
        <end position="125"/>
    </location>
</feature>
<comment type="cofactor">
    <cofactor evidence="1">
        <name>FMN</name>
        <dbReference type="ChEBI" id="CHEBI:58210"/>
    </cofactor>
</comment>
<dbReference type="Proteomes" id="UP000202440">
    <property type="component" value="Chromosome"/>
</dbReference>
<dbReference type="Pfam" id="PF03358">
    <property type="entry name" value="FMN_red"/>
    <property type="match status" value="1"/>
</dbReference>
<dbReference type="KEGG" id="bsan:CHH28_02425"/>
<dbReference type="InterPro" id="IPR005025">
    <property type="entry name" value="FMN_Rdtase-like_dom"/>
</dbReference>
<dbReference type="EMBL" id="CP022530">
    <property type="protein sequence ID" value="ASP37595.1"/>
    <property type="molecule type" value="Genomic_DNA"/>
</dbReference>
<name>A0A222FET1_9GAMM</name>
<dbReference type="GO" id="GO:0010181">
    <property type="term" value="F:FMN binding"/>
    <property type="evidence" value="ECO:0007669"/>
    <property type="project" value="TreeGrafter"/>
</dbReference>
<accession>A0A222FET1</accession>
<dbReference type="InterPro" id="IPR029039">
    <property type="entry name" value="Flavoprotein-like_sf"/>
</dbReference>
<keyword evidence="2" id="KW-0288">FMN</keyword>
<dbReference type="GO" id="GO:0016491">
    <property type="term" value="F:oxidoreductase activity"/>
    <property type="evidence" value="ECO:0007669"/>
    <property type="project" value="InterPro"/>
</dbReference>
<evidence type="ECO:0000313" key="5">
    <source>
        <dbReference type="Proteomes" id="UP000202440"/>
    </source>
</evidence>
<organism evidence="4 5">
    <name type="scientific">Bacterioplanes sanyensis</name>
    <dbReference type="NCBI Taxonomy" id="1249553"/>
    <lineage>
        <taxon>Bacteria</taxon>
        <taxon>Pseudomonadati</taxon>
        <taxon>Pseudomonadota</taxon>
        <taxon>Gammaproteobacteria</taxon>
        <taxon>Oceanospirillales</taxon>
        <taxon>Oceanospirillaceae</taxon>
        <taxon>Bacterioplanes</taxon>
    </lineage>
</organism>
<dbReference type="Gene3D" id="3.40.50.360">
    <property type="match status" value="1"/>
</dbReference>
<dbReference type="GO" id="GO:0005829">
    <property type="term" value="C:cytosol"/>
    <property type="evidence" value="ECO:0007669"/>
    <property type="project" value="TreeGrafter"/>
</dbReference>
<evidence type="ECO:0000256" key="2">
    <source>
        <dbReference type="ARBA" id="ARBA00022643"/>
    </source>
</evidence>
<dbReference type="OrthoDB" id="5767802at2"/>
<sequence length="178" mass="19088">MKVLAFAATNSKASINKQLVSHAGQLLQANTGAQVELLDLNDFEMPIYSVDREAEHGIPEPAQAFFDRISAADALLISFAEFNGNYTSAYKNLFDWASRIDQKVYQNKPTVLLATSPGAGGAQSVLGIAAGSAPYFAMEVKAQLSVPSFYDNFDQQAGELNNDELAAQLKTALASLHG</sequence>
<dbReference type="PANTHER" id="PTHR30543:SF21">
    <property type="entry name" value="NAD(P)H-DEPENDENT FMN REDUCTASE LOT6"/>
    <property type="match status" value="1"/>
</dbReference>
<dbReference type="SUPFAM" id="SSF52218">
    <property type="entry name" value="Flavoproteins"/>
    <property type="match status" value="1"/>
</dbReference>
<reference evidence="4 5" key="1">
    <citation type="submission" date="2017-07" db="EMBL/GenBank/DDBJ databases">
        <title>Annotated genome sequence of Bacterioplanes sanyensis isolated from Red Sea.</title>
        <authorList>
            <person name="Rehman Z.U."/>
        </authorList>
    </citation>
    <scope>NUCLEOTIDE SEQUENCE [LARGE SCALE GENOMIC DNA]</scope>
    <source>
        <strain evidence="4 5">NV9</strain>
    </source>
</reference>
<dbReference type="PANTHER" id="PTHR30543">
    <property type="entry name" value="CHROMATE REDUCTASE"/>
    <property type="match status" value="1"/>
</dbReference>
<dbReference type="InterPro" id="IPR050712">
    <property type="entry name" value="NAD(P)H-dep_reductase"/>
</dbReference>
<dbReference type="AlphaFoldDB" id="A0A222FET1"/>
<evidence type="ECO:0000259" key="3">
    <source>
        <dbReference type="Pfam" id="PF03358"/>
    </source>
</evidence>
<keyword evidence="2" id="KW-0285">Flavoprotein</keyword>
<gene>
    <name evidence="4" type="ORF">CHH28_02425</name>
</gene>
<keyword evidence="5" id="KW-1185">Reference proteome</keyword>
<protein>
    <submittedName>
        <fullName evidence="4">NADPH-dependent FMN reductase</fullName>
    </submittedName>
</protein>